<proteinExistence type="inferred from homology"/>
<comment type="caution">
    <text evidence="2">The sequence shown here is derived from an EMBL/GenBank/DDBJ whole genome shotgun (WGS) entry which is preliminary data.</text>
</comment>
<accession>A0ABU9AIU7</accession>
<gene>
    <name evidence="2" type="ORF">WG925_21655</name>
</gene>
<comment type="similarity">
    <text evidence="1">Belongs to the ROK (NagC/XylR) family.</text>
</comment>
<dbReference type="PROSITE" id="PS01125">
    <property type="entry name" value="ROK"/>
    <property type="match status" value="1"/>
</dbReference>
<dbReference type="InterPro" id="IPR036390">
    <property type="entry name" value="WH_DNA-bd_sf"/>
</dbReference>
<dbReference type="Gene3D" id="1.10.10.10">
    <property type="entry name" value="Winged helix-like DNA-binding domain superfamily/Winged helix DNA-binding domain"/>
    <property type="match status" value="1"/>
</dbReference>
<dbReference type="RefSeq" id="WP_346104382.1">
    <property type="nucleotide sequence ID" value="NZ_BAAAOD010000035.1"/>
</dbReference>
<dbReference type="SUPFAM" id="SSF46785">
    <property type="entry name" value="Winged helix' DNA-binding domain"/>
    <property type="match status" value="1"/>
</dbReference>
<sequence>MGPSVQGVAPDQLDTLVTVLDLVRSGRARTRPELARRSGLGRTVVSQRLGQLEAAGLVTEGELGMSTGGRAPRELRFQADAGVLLVASLGATGFDAGVADLSGRLIDHRSRSWDIAAGPAAGLSRVESLFDEMLTDRDAGVWGVGLGVPGPVEFASGRPVAPPIMPGWDGYPVRDRLATRYDAPAFVDNEVNLMALGEYRAGRGVGSPDLVLVKIGTGIGAGLISGGRLHRGAQGSAGDIGHVGLTGSVPGAEQVVCRCGNVGCLEALAGGAALARDATTAARDSRGGHLAERIAQAGRITSDDVLLAAEFGDPVAVELLSRAGRLVGDTVAAMVNFFNPSTILLGGRVGASGDLLLAGVRQSVYRRSLSLATRDLQIARASLGERAGPTGAACMAVDELFGRDLLARWIPHGSPAGMPDLHPRSSTPA</sequence>
<dbReference type="SUPFAM" id="SSF53067">
    <property type="entry name" value="Actin-like ATPase domain"/>
    <property type="match status" value="1"/>
</dbReference>
<evidence type="ECO:0000313" key="3">
    <source>
        <dbReference type="Proteomes" id="UP001367513"/>
    </source>
</evidence>
<dbReference type="EMBL" id="JBBPIX010000013">
    <property type="protein sequence ID" value="MEK6466357.1"/>
    <property type="molecule type" value="Genomic_DNA"/>
</dbReference>
<dbReference type="InterPro" id="IPR043129">
    <property type="entry name" value="ATPase_NBD"/>
</dbReference>
<name>A0ABU9AIU7_PSEA5</name>
<dbReference type="InterPro" id="IPR000600">
    <property type="entry name" value="ROK"/>
</dbReference>
<dbReference type="PANTHER" id="PTHR18964">
    <property type="entry name" value="ROK (REPRESSOR, ORF, KINASE) FAMILY"/>
    <property type="match status" value="1"/>
</dbReference>
<protein>
    <submittedName>
        <fullName evidence="2">ROK family transcriptional regulator</fullName>
    </submittedName>
</protein>
<dbReference type="InterPro" id="IPR049874">
    <property type="entry name" value="ROK_cs"/>
</dbReference>
<dbReference type="InterPro" id="IPR036388">
    <property type="entry name" value="WH-like_DNA-bd_sf"/>
</dbReference>
<keyword evidence="3" id="KW-1185">Reference proteome</keyword>
<evidence type="ECO:0000313" key="2">
    <source>
        <dbReference type="EMBL" id="MEK6466357.1"/>
    </source>
</evidence>
<dbReference type="Proteomes" id="UP001367513">
    <property type="component" value="Unassembled WGS sequence"/>
</dbReference>
<dbReference type="Pfam" id="PF00480">
    <property type="entry name" value="ROK"/>
    <property type="match status" value="1"/>
</dbReference>
<evidence type="ECO:0000256" key="1">
    <source>
        <dbReference type="ARBA" id="ARBA00006479"/>
    </source>
</evidence>
<organism evidence="2 3">
    <name type="scientific">Pseudonocardia alni subsp. carboxydivorans</name>
    <dbReference type="NCBI Taxonomy" id="415010"/>
    <lineage>
        <taxon>Bacteria</taxon>
        <taxon>Bacillati</taxon>
        <taxon>Actinomycetota</taxon>
        <taxon>Actinomycetes</taxon>
        <taxon>Pseudonocardiales</taxon>
        <taxon>Pseudonocardiaceae</taxon>
        <taxon>Pseudonocardia</taxon>
    </lineage>
</organism>
<dbReference type="Gene3D" id="3.30.420.40">
    <property type="match status" value="2"/>
</dbReference>
<dbReference type="PANTHER" id="PTHR18964:SF173">
    <property type="entry name" value="GLUCOKINASE"/>
    <property type="match status" value="1"/>
</dbReference>
<reference evidence="2 3" key="1">
    <citation type="submission" date="2024-03" db="EMBL/GenBank/DDBJ databases">
        <title>Draft genome sequence of Pseudonocardia carboxydivorans JCM 14827.</title>
        <authorList>
            <person name="Duangmal K."/>
        </authorList>
    </citation>
    <scope>NUCLEOTIDE SEQUENCE [LARGE SCALE GENOMIC DNA]</scope>
    <source>
        <strain evidence="2 3">JCM 14827</strain>
    </source>
</reference>